<proteinExistence type="predicted"/>
<keyword evidence="1" id="KW-0732">Signal</keyword>
<dbReference type="Gene3D" id="1.10.890.10">
    <property type="entry name" value="HNS-dependent expression A"/>
    <property type="match status" value="1"/>
</dbReference>
<name>A0ABY2QI32_9SPHN</name>
<gene>
    <name evidence="4" type="ORF">E5988_08850</name>
</gene>
<accession>A0ABY2QI32</accession>
<comment type="caution">
    <text evidence="4">The sequence shown here is derived from an EMBL/GenBank/DDBJ whole genome shotgun (WGS) entry which is preliminary data.</text>
</comment>
<evidence type="ECO:0000313" key="4">
    <source>
        <dbReference type="EMBL" id="THG40293.1"/>
    </source>
</evidence>
<dbReference type="EMBL" id="SSTI01000005">
    <property type="protein sequence ID" value="THG40293.1"/>
    <property type="molecule type" value="Genomic_DNA"/>
</dbReference>
<evidence type="ECO:0000256" key="2">
    <source>
        <dbReference type="ARBA" id="ARBA00022764"/>
    </source>
</evidence>
<dbReference type="InterPro" id="IPR038303">
    <property type="entry name" value="HdeA/HdeB_sf"/>
</dbReference>
<sequence length="124" mass="13222">MAGAILAACAATTGSAQTTPQIERQAQVPQKDGMTYIDVFKVNKKMETITCRDFNLVDVNYRPQAVVFAANYGPKGKMSDPSVTVDGVASVVPVVVDACRATPGNNFVAAVRRAMAQQRAGMKR</sequence>
<keyword evidence="5" id="KW-1185">Reference proteome</keyword>
<evidence type="ECO:0000256" key="1">
    <source>
        <dbReference type="ARBA" id="ARBA00022729"/>
    </source>
</evidence>
<dbReference type="InterPro" id="IPR010486">
    <property type="entry name" value="HNS-dep_expression_A/B"/>
</dbReference>
<reference evidence="4 5" key="1">
    <citation type="submission" date="2019-04" db="EMBL/GenBank/DDBJ databases">
        <title>Microbes associate with the intestines of laboratory mice.</title>
        <authorList>
            <person name="Navarre W."/>
            <person name="Wong E."/>
            <person name="Huang K.C."/>
            <person name="Tropini C."/>
            <person name="Ng K."/>
            <person name="Yu B."/>
        </authorList>
    </citation>
    <scope>NUCLEOTIDE SEQUENCE [LARGE SCALE GENOMIC DNA]</scope>
    <source>
        <strain evidence="4 5">NM83_B4-11</strain>
    </source>
</reference>
<dbReference type="SUPFAM" id="SSF47752">
    <property type="entry name" value="Protein HNS-dependent expression A, HdeA"/>
    <property type="match status" value="1"/>
</dbReference>
<evidence type="ECO:0000256" key="3">
    <source>
        <dbReference type="ARBA" id="ARBA00023186"/>
    </source>
</evidence>
<dbReference type="Pfam" id="PF06411">
    <property type="entry name" value="HdeA"/>
    <property type="match status" value="1"/>
</dbReference>
<keyword evidence="3" id="KW-0143">Chaperone</keyword>
<keyword evidence="2" id="KW-0574">Periplasm</keyword>
<dbReference type="InterPro" id="IPR036831">
    <property type="entry name" value="HdeA_sf"/>
</dbReference>
<evidence type="ECO:0000313" key="5">
    <source>
        <dbReference type="Proteomes" id="UP000308038"/>
    </source>
</evidence>
<protein>
    <submittedName>
        <fullName evidence="4">Uncharacterized protein</fullName>
    </submittedName>
</protein>
<dbReference type="Proteomes" id="UP000308038">
    <property type="component" value="Unassembled WGS sequence"/>
</dbReference>
<organism evidence="4 5">
    <name type="scientific">Sphingomonas olei</name>
    <dbReference type="NCBI Taxonomy" id="1886787"/>
    <lineage>
        <taxon>Bacteria</taxon>
        <taxon>Pseudomonadati</taxon>
        <taxon>Pseudomonadota</taxon>
        <taxon>Alphaproteobacteria</taxon>
        <taxon>Sphingomonadales</taxon>
        <taxon>Sphingomonadaceae</taxon>
        <taxon>Sphingomonas</taxon>
    </lineage>
</organism>